<protein>
    <submittedName>
        <fullName evidence="2">Uncharacterized protein</fullName>
    </submittedName>
</protein>
<sequence>MMLRQIFKHITFIEAFTVAVLIATPFWLHFQMFPGEDKLSRVMDWLSISGVVIGLAAYVIALSRNIRRAVADEEE</sequence>
<proteinExistence type="predicted"/>
<keyword evidence="1" id="KW-0472">Membrane</keyword>
<feature type="transmembrane region" description="Helical" evidence="1">
    <location>
        <begin position="12"/>
        <end position="30"/>
    </location>
</feature>
<reference evidence="2 3" key="1">
    <citation type="submission" date="2019-06" db="EMBL/GenBank/DDBJ databases">
        <title>Sorghum-associated microbial communities from plants grown in Nebraska, USA.</title>
        <authorList>
            <person name="Schachtman D."/>
        </authorList>
    </citation>
    <scope>NUCLEOTIDE SEQUENCE [LARGE SCALE GENOMIC DNA]</scope>
    <source>
        <strain evidence="2 3">1225</strain>
    </source>
</reference>
<dbReference type="AlphaFoldDB" id="A0A561PSX0"/>
<evidence type="ECO:0000313" key="3">
    <source>
        <dbReference type="Proteomes" id="UP000320653"/>
    </source>
</evidence>
<feature type="transmembrane region" description="Helical" evidence="1">
    <location>
        <begin position="42"/>
        <end position="61"/>
    </location>
</feature>
<gene>
    <name evidence="2" type="ORF">FHW37_1272</name>
</gene>
<dbReference type="RefSeq" id="WP_145643839.1">
    <property type="nucleotide sequence ID" value="NZ_VIWP01000027.1"/>
</dbReference>
<accession>A0A561PSX0</accession>
<dbReference type="EMBL" id="VIWP01000027">
    <property type="protein sequence ID" value="TWF41183.1"/>
    <property type="molecule type" value="Genomic_DNA"/>
</dbReference>
<comment type="caution">
    <text evidence="2">The sequence shown here is derived from an EMBL/GenBank/DDBJ whole genome shotgun (WGS) entry which is preliminary data.</text>
</comment>
<organism evidence="2 3">
    <name type="scientific">Neorhizobium alkalisoli</name>
    <dbReference type="NCBI Taxonomy" id="528178"/>
    <lineage>
        <taxon>Bacteria</taxon>
        <taxon>Pseudomonadati</taxon>
        <taxon>Pseudomonadota</taxon>
        <taxon>Alphaproteobacteria</taxon>
        <taxon>Hyphomicrobiales</taxon>
        <taxon>Rhizobiaceae</taxon>
        <taxon>Rhizobium/Agrobacterium group</taxon>
        <taxon>Neorhizobium</taxon>
    </lineage>
</organism>
<evidence type="ECO:0000256" key="1">
    <source>
        <dbReference type="SAM" id="Phobius"/>
    </source>
</evidence>
<keyword evidence="1" id="KW-1133">Transmembrane helix</keyword>
<evidence type="ECO:0000313" key="2">
    <source>
        <dbReference type="EMBL" id="TWF41183.1"/>
    </source>
</evidence>
<dbReference type="Proteomes" id="UP000320653">
    <property type="component" value="Unassembled WGS sequence"/>
</dbReference>
<name>A0A561PSX0_9HYPH</name>
<keyword evidence="3" id="KW-1185">Reference proteome</keyword>
<keyword evidence="1" id="KW-0812">Transmembrane</keyword>